<dbReference type="AlphaFoldDB" id="A0A076EEB4"/>
<dbReference type="Pfam" id="PF13561">
    <property type="entry name" value="adh_short_C2"/>
    <property type="match status" value="1"/>
</dbReference>
<dbReference type="Gene3D" id="3.40.50.720">
    <property type="entry name" value="NAD(P)-binding Rossmann-like Domain"/>
    <property type="match status" value="1"/>
</dbReference>
<organism evidence="3 4">
    <name type="scientific">Rhodococcus opacus</name>
    <name type="common">Nocardia opaca</name>
    <dbReference type="NCBI Taxonomy" id="37919"/>
    <lineage>
        <taxon>Bacteria</taxon>
        <taxon>Bacillati</taxon>
        <taxon>Actinomycetota</taxon>
        <taxon>Actinomycetes</taxon>
        <taxon>Mycobacteriales</taxon>
        <taxon>Nocardiaceae</taxon>
        <taxon>Rhodococcus</taxon>
    </lineage>
</organism>
<dbReference type="PANTHER" id="PTHR42760:SF115">
    <property type="entry name" value="3-OXOACYL-[ACYL-CARRIER-PROTEIN] REDUCTASE FABG"/>
    <property type="match status" value="1"/>
</dbReference>
<dbReference type="InterPro" id="IPR036291">
    <property type="entry name" value="NAD(P)-bd_dom_sf"/>
</dbReference>
<evidence type="ECO:0000256" key="2">
    <source>
        <dbReference type="ARBA" id="ARBA00023002"/>
    </source>
</evidence>
<dbReference type="InterPro" id="IPR020904">
    <property type="entry name" value="Sc_DH/Rdtase_CS"/>
</dbReference>
<dbReference type="GO" id="GO:0016616">
    <property type="term" value="F:oxidoreductase activity, acting on the CH-OH group of donors, NAD or NADP as acceptor"/>
    <property type="evidence" value="ECO:0007669"/>
    <property type="project" value="TreeGrafter"/>
</dbReference>
<name>A0A076EEB4_RHOOP</name>
<keyword evidence="2" id="KW-0560">Oxidoreductase</keyword>
<sequence length="248" mass="25883">MTTFDLKGKTALVTGAGRGLGKAIADGLAEAGAVVYGTTRSRETAESVSARYGTPAVALEMTDTASIRRGVAELLDASGGIDLLVNNAGINIPKPAIEITDEDWDSVLDTNLRGSFFLTTEFATSWLASSTPAAVVNIASQAGLVAIEERAAYGTSKAALIHLTKVLALEWASSGIRVNAVAPTFVRTDLTESTLSRPDWAAELQSRIPMGRFGEPEDIVGAVIFLLSDAASLVTGHTIAIDGGYTIR</sequence>
<dbReference type="EMBL" id="CP008947">
    <property type="protein sequence ID" value="AII03423.1"/>
    <property type="molecule type" value="Genomic_DNA"/>
</dbReference>
<proteinExistence type="inferred from homology"/>
<dbReference type="NCBIfam" id="NF005559">
    <property type="entry name" value="PRK07231.1"/>
    <property type="match status" value="1"/>
</dbReference>
<evidence type="ECO:0000313" key="3">
    <source>
        <dbReference type="EMBL" id="AII03423.1"/>
    </source>
</evidence>
<dbReference type="PROSITE" id="PS00061">
    <property type="entry name" value="ADH_SHORT"/>
    <property type="match status" value="1"/>
</dbReference>
<dbReference type="PRINTS" id="PR00080">
    <property type="entry name" value="SDRFAMILY"/>
</dbReference>
<accession>A0A076EEB4</accession>
<dbReference type="FunFam" id="3.40.50.720:FF:000084">
    <property type="entry name" value="Short-chain dehydrogenase reductase"/>
    <property type="match status" value="1"/>
</dbReference>
<comment type="similarity">
    <text evidence="1">Belongs to the short-chain dehydrogenases/reductases (SDR) family.</text>
</comment>
<dbReference type="PANTHER" id="PTHR42760">
    <property type="entry name" value="SHORT-CHAIN DEHYDROGENASES/REDUCTASES FAMILY MEMBER"/>
    <property type="match status" value="1"/>
</dbReference>
<protein>
    <submittedName>
        <fullName evidence="3">2-deoxy-D-gluconate 3-dehydrogenase</fullName>
    </submittedName>
</protein>
<dbReference type="RefSeq" id="WP_128638397.1">
    <property type="nucleotide sequence ID" value="NZ_CP008947.1"/>
</dbReference>
<gene>
    <name evidence="3" type="ORF">EP51_01790</name>
</gene>
<reference evidence="3 4" key="1">
    <citation type="submission" date="2014-07" db="EMBL/GenBank/DDBJ databases">
        <title>Genome Sequence of Rhodococcus opacus Strain R7, a Biodegrader of Mono- and Polycyclic Aromatic Hydrocarbons.</title>
        <authorList>
            <person name="Di Gennaro P."/>
            <person name="Zampolli J."/>
            <person name="Presti I."/>
            <person name="Cappelletti M."/>
            <person name="D'Ursi P."/>
            <person name="Orro A."/>
            <person name="Mezzelani A."/>
            <person name="Milanesi L."/>
        </authorList>
    </citation>
    <scope>NUCLEOTIDE SEQUENCE [LARGE SCALE GENOMIC DNA]</scope>
    <source>
        <strain evidence="3 4">R7</strain>
    </source>
</reference>
<dbReference type="Proteomes" id="UP000028488">
    <property type="component" value="Chromosome"/>
</dbReference>
<dbReference type="PRINTS" id="PR00081">
    <property type="entry name" value="GDHRDH"/>
</dbReference>
<evidence type="ECO:0000256" key="1">
    <source>
        <dbReference type="ARBA" id="ARBA00006484"/>
    </source>
</evidence>
<dbReference type="SUPFAM" id="SSF51735">
    <property type="entry name" value="NAD(P)-binding Rossmann-fold domains"/>
    <property type="match status" value="1"/>
</dbReference>
<dbReference type="eggNOG" id="COG1028">
    <property type="taxonomic scope" value="Bacteria"/>
</dbReference>
<evidence type="ECO:0000313" key="4">
    <source>
        <dbReference type="Proteomes" id="UP000028488"/>
    </source>
</evidence>
<dbReference type="InterPro" id="IPR002347">
    <property type="entry name" value="SDR_fam"/>
</dbReference>